<evidence type="ECO:0000256" key="1">
    <source>
        <dbReference type="SAM" id="MobiDB-lite"/>
    </source>
</evidence>
<evidence type="ECO:0000313" key="3">
    <source>
        <dbReference type="Proteomes" id="UP000256321"/>
    </source>
</evidence>
<comment type="caution">
    <text evidence="2">The sequence shown here is derived from an EMBL/GenBank/DDBJ whole genome shotgun (WGS) entry which is preliminary data.</text>
</comment>
<reference evidence="2 3" key="1">
    <citation type="submission" date="2018-07" db="EMBL/GenBank/DDBJ databases">
        <title>Parabacteroides acidifaciens nov. sp., isolated from human feces.</title>
        <authorList>
            <person name="Wang Y.J."/>
        </authorList>
    </citation>
    <scope>NUCLEOTIDE SEQUENCE [LARGE SCALE GENOMIC DNA]</scope>
    <source>
        <strain evidence="2 3">426-9</strain>
    </source>
</reference>
<evidence type="ECO:0000313" key="2">
    <source>
        <dbReference type="EMBL" id="RDU49322.1"/>
    </source>
</evidence>
<name>A0A3D8HFA5_9BACT</name>
<feature type="region of interest" description="Disordered" evidence="1">
    <location>
        <begin position="1"/>
        <end position="25"/>
    </location>
</feature>
<organism evidence="2 3">
    <name type="scientific">Parabacteroides acidifaciens</name>
    <dbReference type="NCBI Taxonomy" id="2290935"/>
    <lineage>
        <taxon>Bacteria</taxon>
        <taxon>Pseudomonadati</taxon>
        <taxon>Bacteroidota</taxon>
        <taxon>Bacteroidia</taxon>
        <taxon>Bacteroidales</taxon>
        <taxon>Tannerellaceae</taxon>
        <taxon>Parabacteroides</taxon>
    </lineage>
</organism>
<dbReference type="Proteomes" id="UP000256321">
    <property type="component" value="Unassembled WGS sequence"/>
</dbReference>
<proteinExistence type="predicted"/>
<accession>A0A3D8HFA5</accession>
<dbReference type="EMBL" id="QREV01000019">
    <property type="protein sequence ID" value="RDU49322.1"/>
    <property type="molecule type" value="Genomic_DNA"/>
</dbReference>
<dbReference type="AlphaFoldDB" id="A0A3D8HFA5"/>
<feature type="compositionally biased region" description="Acidic residues" evidence="1">
    <location>
        <begin position="12"/>
        <end position="21"/>
    </location>
</feature>
<sequence>MLNAHRLRPEVEPDGSVEDCDTGSSFAIPHRVREQGASLSPCLTRGRRGTDGSALTFWLLLGQAKSN</sequence>
<protein>
    <submittedName>
        <fullName evidence="2">Uncharacterized protein</fullName>
    </submittedName>
</protein>
<gene>
    <name evidence="2" type="ORF">DWU89_09915</name>
</gene>